<dbReference type="SUPFAM" id="SSF56935">
    <property type="entry name" value="Porins"/>
    <property type="match status" value="1"/>
</dbReference>
<sequence length="421" mass="44986">MVSYPISGKAARAALRARLPALLLVLGTSGAAAGDATPGWKLSGFGTLGLAHSSERHADYSSSAMKASGAGRSNAWSPQVDSKLGLQADLRLAPRWSAVLQVVSEQHLDYSYRPRVEWANIKYQATPELALRFGRIALPMFVAADYRKVGYAYPWARTPVEIYGAIPLSNSDGADLTWRWNGDAVRSTTQVFAGHTDVPLYAGARLRGSGIAGLSQTIERGDFSVRASFITTRLTITLFPELFDGLRSYGAQGKALAGRLAVERKRATGTSIGLNYDPGQWFVLAEAGHYAVDAYLGTSDSAYASAGYRHGALTPYLGYARIWGKRPVGPHALALDGLPPAYAQAGAVLNASVDTMLRAIPSQSTATLGLRWDAGQNLALKLQYDRVTPRAGSRGTMMNLGPGFRSGRTAQVTSATLDVVF</sequence>
<reference evidence="3" key="1">
    <citation type="journal article" date="2019" name="Int. J. Syst. Evol. Microbiol.">
        <title>The Global Catalogue of Microorganisms (GCM) 10K type strain sequencing project: providing services to taxonomists for standard genome sequencing and annotation.</title>
        <authorList>
            <consortium name="The Broad Institute Genomics Platform"/>
            <consortium name="The Broad Institute Genome Sequencing Center for Infectious Disease"/>
            <person name="Wu L."/>
            <person name="Ma J."/>
        </authorList>
    </citation>
    <scope>NUCLEOTIDE SEQUENCE [LARGE SCALE GENOMIC DNA]</scope>
    <source>
        <strain evidence="3">CCM 7480</strain>
    </source>
</reference>
<dbReference type="Proteomes" id="UP001595665">
    <property type="component" value="Unassembled WGS sequence"/>
</dbReference>
<name>A0ABV7PD38_9BURK</name>
<protein>
    <recommendedName>
        <fullName evidence="4">Porin</fullName>
    </recommendedName>
</protein>
<gene>
    <name evidence="2" type="ORF">ACFOPH_02170</name>
</gene>
<evidence type="ECO:0000256" key="1">
    <source>
        <dbReference type="SAM" id="SignalP"/>
    </source>
</evidence>
<comment type="caution">
    <text evidence="2">The sequence shown here is derived from an EMBL/GenBank/DDBJ whole genome shotgun (WGS) entry which is preliminary data.</text>
</comment>
<keyword evidence="1" id="KW-0732">Signal</keyword>
<feature type="signal peptide" evidence="1">
    <location>
        <begin position="1"/>
        <end position="33"/>
    </location>
</feature>
<dbReference type="InterPro" id="IPR023614">
    <property type="entry name" value="Porin_dom_sf"/>
</dbReference>
<accession>A0ABV7PD38</accession>
<evidence type="ECO:0000313" key="3">
    <source>
        <dbReference type="Proteomes" id="UP001595665"/>
    </source>
</evidence>
<dbReference type="EMBL" id="JBHRVV010000001">
    <property type="protein sequence ID" value="MFC3457058.1"/>
    <property type="molecule type" value="Genomic_DNA"/>
</dbReference>
<evidence type="ECO:0000313" key="2">
    <source>
        <dbReference type="EMBL" id="MFC3457058.1"/>
    </source>
</evidence>
<keyword evidence="3" id="KW-1185">Reference proteome</keyword>
<dbReference type="Gene3D" id="2.40.160.10">
    <property type="entry name" value="Porin"/>
    <property type="match status" value="1"/>
</dbReference>
<dbReference type="RefSeq" id="WP_379733172.1">
    <property type="nucleotide sequence ID" value="NZ_JBHRVV010000001.1"/>
</dbReference>
<evidence type="ECO:0008006" key="4">
    <source>
        <dbReference type="Google" id="ProtNLM"/>
    </source>
</evidence>
<organism evidence="2 3">
    <name type="scientific">Massilia haematophila</name>
    <dbReference type="NCBI Taxonomy" id="457923"/>
    <lineage>
        <taxon>Bacteria</taxon>
        <taxon>Pseudomonadati</taxon>
        <taxon>Pseudomonadota</taxon>
        <taxon>Betaproteobacteria</taxon>
        <taxon>Burkholderiales</taxon>
        <taxon>Oxalobacteraceae</taxon>
        <taxon>Telluria group</taxon>
        <taxon>Massilia</taxon>
    </lineage>
</organism>
<feature type="chain" id="PRO_5047460061" description="Porin" evidence="1">
    <location>
        <begin position="34"/>
        <end position="421"/>
    </location>
</feature>
<proteinExistence type="predicted"/>